<dbReference type="PANTHER" id="PTHR33453:SF44">
    <property type="entry name" value="RRNA N-GLYCOSYLASE"/>
    <property type="match status" value="1"/>
</dbReference>
<proteinExistence type="evidence at transcript level"/>
<dbReference type="EMBL" id="MT159334">
    <property type="protein sequence ID" value="QNH82119.1"/>
    <property type="molecule type" value="mRNA"/>
</dbReference>
<dbReference type="Pfam" id="PF00161">
    <property type="entry name" value="RIP"/>
    <property type="match status" value="1"/>
</dbReference>
<dbReference type="AlphaFoldDB" id="A0A7G7XNZ2"/>
<keyword evidence="1" id="KW-0611">Plant defense</keyword>
<dbReference type="GO" id="GO:0090729">
    <property type="term" value="F:toxin activity"/>
    <property type="evidence" value="ECO:0007669"/>
    <property type="project" value="UniProtKB-KW"/>
</dbReference>
<sequence>MAQEVVTFNVLSDSYATFISTLRSKLPGPNADMVGEKKGKQRPVLAKQTGADKPPPRWIHVELKGKGGAAPKVAIRSDNVYIFAFTNAGGKWFKLTKGKTSVLPDATPLGFDGHYTTLVGGATNLSTLKLGKYTTSEAAGALWNHNNKSYVNADLKKAVATLCVVLSEAARLTPVYDAVITGWDEPAGVSIAGTVVKNFITNWGDLSKALLGWKRDAYKNDAKWFKNLASAGISTGEEALAVVELLLNNPPALSLLSWLKHLWGLLVNGQQDPAKSSAIVTPL</sequence>
<organism evidence="3">
    <name type="scientific">Secale cereale x Triticum turgidum subsp. durum</name>
    <dbReference type="NCBI Taxonomy" id="142809"/>
    <lineage>
        <taxon>Eukaryota</taxon>
        <taxon>Viridiplantae</taxon>
        <taxon>Streptophyta</taxon>
        <taxon>Embryophyta</taxon>
        <taxon>Tracheophyta</taxon>
        <taxon>Spermatophyta</taxon>
        <taxon>Magnoliopsida</taxon>
        <taxon>Liliopsida</taxon>
        <taxon>Poales</taxon>
        <taxon>Poaceae</taxon>
        <taxon>BOP clade</taxon>
        <taxon>Pooideae</taxon>
        <taxon>Triticodae</taxon>
        <taxon>Triticeae</taxon>
        <taxon>Triticeae incertae sedis</taxon>
        <taxon>x Triticosecale</taxon>
    </lineage>
</organism>
<reference evidence="3" key="1">
    <citation type="submission" date="2020-03" db="EMBL/GenBank/DDBJ databases">
        <authorList>
            <person name="Kong G."/>
            <person name="Ling Y."/>
        </authorList>
    </citation>
    <scope>NUCLEOTIDE SEQUENCE</scope>
</reference>
<dbReference type="PANTHER" id="PTHR33453">
    <property type="match status" value="1"/>
</dbReference>
<dbReference type="Gene3D" id="3.40.420.10">
    <property type="entry name" value="Ricin (A subunit), domain 1"/>
    <property type="match status" value="1"/>
</dbReference>
<dbReference type="InterPro" id="IPR001574">
    <property type="entry name" value="Ribosome_inactivat_prot"/>
</dbReference>
<comment type="catalytic activity">
    <reaction evidence="1">
        <text>Endohydrolysis of the N-glycosidic bond at one specific adenosine on the 28S rRNA.</text>
        <dbReference type="EC" id="3.2.2.22"/>
    </reaction>
</comment>
<dbReference type="GO" id="GO:0017148">
    <property type="term" value="P:negative regulation of translation"/>
    <property type="evidence" value="ECO:0007669"/>
    <property type="project" value="UniProtKB-KW"/>
</dbReference>
<evidence type="ECO:0000313" key="3">
    <source>
        <dbReference type="EMBL" id="QNH82119.1"/>
    </source>
</evidence>
<comment type="similarity">
    <text evidence="1">Belongs to the ribosome-inactivating protein family.</text>
</comment>
<protein>
    <recommendedName>
        <fullName evidence="1">rRNA N-glycosylase</fullName>
        <ecNumber evidence="1">3.2.2.22</ecNumber>
    </recommendedName>
</protein>
<dbReference type="GO" id="GO:0030598">
    <property type="term" value="F:rRNA N-glycosylase activity"/>
    <property type="evidence" value="ECO:0007669"/>
    <property type="project" value="UniProtKB-EC"/>
</dbReference>
<evidence type="ECO:0000256" key="2">
    <source>
        <dbReference type="SAM" id="MobiDB-lite"/>
    </source>
</evidence>
<name>A0A7G7XNZ2_9POAL</name>
<dbReference type="InterPro" id="IPR036041">
    <property type="entry name" value="Ribosome-inact_prot_sf"/>
</dbReference>
<dbReference type="SUPFAM" id="SSF56371">
    <property type="entry name" value="Ribosome inactivating proteins (RIP)"/>
    <property type="match status" value="1"/>
</dbReference>
<accession>A0A7G7XNZ2</accession>
<feature type="region of interest" description="Disordered" evidence="2">
    <location>
        <begin position="29"/>
        <end position="52"/>
    </location>
</feature>
<dbReference type="InterPro" id="IPR016138">
    <property type="entry name" value="Ribosome_inactivat_prot_sub1"/>
</dbReference>
<gene>
    <name evidence="3" type="primary">RIP1</name>
</gene>
<dbReference type="GO" id="GO:0006952">
    <property type="term" value="P:defense response"/>
    <property type="evidence" value="ECO:0007669"/>
    <property type="project" value="UniProtKB-KW"/>
</dbReference>
<keyword evidence="1" id="KW-0378">Hydrolase</keyword>
<dbReference type="EC" id="3.2.2.22" evidence="1"/>
<evidence type="ECO:0000256" key="1">
    <source>
        <dbReference type="RuleBase" id="RU004915"/>
    </source>
</evidence>
<keyword evidence="1" id="KW-0652">Protein synthesis inhibitor</keyword>
<keyword evidence="1" id="KW-0800">Toxin</keyword>